<protein>
    <submittedName>
        <fullName evidence="1">Uncharacterized protein</fullName>
    </submittedName>
</protein>
<sequence>MNLELGAMSSGSSVKCTGNANYLSEKLKDVPGIMLPSSPSFGERVYFYYLIRLQLEILGTDMLNFALALASEGIYDTKYLSTTRWMIPQHLEPLFVNKNGYGGTKCPFECPWYEGEVEYGPGQCPVAEKACEEVFWLASMHPLLEKGDLDDIAAAVRKVAYAFVDKTEK</sequence>
<accession>X1CW83</accession>
<organism evidence="1">
    <name type="scientific">marine sediment metagenome</name>
    <dbReference type="NCBI Taxonomy" id="412755"/>
    <lineage>
        <taxon>unclassified sequences</taxon>
        <taxon>metagenomes</taxon>
        <taxon>ecological metagenomes</taxon>
    </lineage>
</organism>
<feature type="non-terminal residue" evidence="1">
    <location>
        <position position="169"/>
    </location>
</feature>
<dbReference type="SUPFAM" id="SSF53383">
    <property type="entry name" value="PLP-dependent transferases"/>
    <property type="match status" value="1"/>
</dbReference>
<dbReference type="Gene3D" id="3.90.1150.10">
    <property type="entry name" value="Aspartate Aminotransferase, domain 1"/>
    <property type="match status" value="1"/>
</dbReference>
<comment type="caution">
    <text evidence="1">The sequence shown here is derived from an EMBL/GenBank/DDBJ whole genome shotgun (WGS) entry which is preliminary data.</text>
</comment>
<dbReference type="EMBL" id="BART01036547">
    <property type="protein sequence ID" value="GAH12077.1"/>
    <property type="molecule type" value="Genomic_DNA"/>
</dbReference>
<name>X1CW83_9ZZZZ</name>
<proteinExistence type="predicted"/>
<dbReference type="InterPro" id="IPR015422">
    <property type="entry name" value="PyrdxlP-dep_Trfase_small"/>
</dbReference>
<gene>
    <name evidence="1" type="ORF">S01H4_61583</name>
</gene>
<dbReference type="InterPro" id="IPR015424">
    <property type="entry name" value="PyrdxlP-dep_Trfase"/>
</dbReference>
<evidence type="ECO:0000313" key="1">
    <source>
        <dbReference type="EMBL" id="GAH12077.1"/>
    </source>
</evidence>
<reference evidence="1" key="1">
    <citation type="journal article" date="2014" name="Front. Microbiol.">
        <title>High frequency of phylogenetically diverse reductive dehalogenase-homologous genes in deep subseafloor sedimentary metagenomes.</title>
        <authorList>
            <person name="Kawai M."/>
            <person name="Futagami T."/>
            <person name="Toyoda A."/>
            <person name="Takaki Y."/>
            <person name="Nishi S."/>
            <person name="Hori S."/>
            <person name="Arai W."/>
            <person name="Tsubouchi T."/>
            <person name="Morono Y."/>
            <person name="Uchiyama I."/>
            <person name="Ito T."/>
            <person name="Fujiyama A."/>
            <person name="Inagaki F."/>
            <person name="Takami H."/>
        </authorList>
    </citation>
    <scope>NUCLEOTIDE SEQUENCE</scope>
    <source>
        <strain evidence="1">Expedition CK06-06</strain>
    </source>
</reference>
<dbReference type="AlphaFoldDB" id="X1CW83"/>